<feature type="compositionally biased region" description="Basic residues" evidence="1">
    <location>
        <begin position="105"/>
        <end position="117"/>
    </location>
</feature>
<dbReference type="EMBL" id="KV784375">
    <property type="protein sequence ID" value="OEU09576.1"/>
    <property type="molecule type" value="Genomic_DNA"/>
</dbReference>
<proteinExistence type="predicted"/>
<dbReference type="InParanoid" id="A0A1E7EUN1"/>
<dbReference type="KEGG" id="fcy:FRACYDRAFT_248426"/>
<reference evidence="2 3" key="1">
    <citation type="submission" date="2016-09" db="EMBL/GenBank/DDBJ databases">
        <title>Extensive genetic diversity and differential bi-allelic expression allows diatom success in the polar Southern Ocean.</title>
        <authorList>
            <consortium name="DOE Joint Genome Institute"/>
            <person name="Mock T."/>
            <person name="Otillar R.P."/>
            <person name="Strauss J."/>
            <person name="Dupont C."/>
            <person name="Frickenhaus S."/>
            <person name="Maumus F."/>
            <person name="Mcmullan M."/>
            <person name="Sanges R."/>
            <person name="Schmutz J."/>
            <person name="Toseland A."/>
            <person name="Valas R."/>
            <person name="Veluchamy A."/>
            <person name="Ward B.J."/>
            <person name="Allen A."/>
            <person name="Barry K."/>
            <person name="Falciatore A."/>
            <person name="Ferrante M."/>
            <person name="Fortunato A.E."/>
            <person name="Gloeckner G."/>
            <person name="Gruber A."/>
            <person name="Hipkin R."/>
            <person name="Janech M."/>
            <person name="Kroth P."/>
            <person name="Leese F."/>
            <person name="Lindquist E."/>
            <person name="Lyon B.R."/>
            <person name="Martin J."/>
            <person name="Mayer C."/>
            <person name="Parker M."/>
            <person name="Quesneville H."/>
            <person name="Raymond J."/>
            <person name="Uhlig C."/>
            <person name="Valentin K.U."/>
            <person name="Worden A.Z."/>
            <person name="Armbrust E.V."/>
            <person name="Bowler C."/>
            <person name="Green B."/>
            <person name="Moulton V."/>
            <person name="Van Oosterhout C."/>
            <person name="Grigoriev I."/>
        </authorList>
    </citation>
    <scope>NUCLEOTIDE SEQUENCE [LARGE SCALE GENOMIC DNA]</scope>
    <source>
        <strain evidence="2 3">CCMP1102</strain>
    </source>
</reference>
<dbReference type="AlphaFoldDB" id="A0A1E7EUN1"/>
<feature type="region of interest" description="Disordered" evidence="1">
    <location>
        <begin position="85"/>
        <end position="117"/>
    </location>
</feature>
<evidence type="ECO:0000256" key="1">
    <source>
        <dbReference type="SAM" id="MobiDB-lite"/>
    </source>
</evidence>
<organism evidence="2 3">
    <name type="scientific">Fragilariopsis cylindrus CCMP1102</name>
    <dbReference type="NCBI Taxonomy" id="635003"/>
    <lineage>
        <taxon>Eukaryota</taxon>
        <taxon>Sar</taxon>
        <taxon>Stramenopiles</taxon>
        <taxon>Ochrophyta</taxon>
        <taxon>Bacillariophyta</taxon>
        <taxon>Bacillariophyceae</taxon>
        <taxon>Bacillariophycidae</taxon>
        <taxon>Bacillariales</taxon>
        <taxon>Bacillariaceae</taxon>
        <taxon>Fragilariopsis</taxon>
    </lineage>
</organism>
<dbReference type="Proteomes" id="UP000095751">
    <property type="component" value="Unassembled WGS sequence"/>
</dbReference>
<gene>
    <name evidence="2" type="ORF">FRACYDRAFT_248426</name>
</gene>
<evidence type="ECO:0000313" key="2">
    <source>
        <dbReference type="EMBL" id="OEU09576.1"/>
    </source>
</evidence>
<dbReference type="OrthoDB" id="46339at2759"/>
<protein>
    <submittedName>
        <fullName evidence="2">Uncharacterized protein</fullName>
    </submittedName>
</protein>
<name>A0A1E7EUN1_9STRA</name>
<evidence type="ECO:0000313" key="3">
    <source>
        <dbReference type="Proteomes" id="UP000095751"/>
    </source>
</evidence>
<sequence length="117" mass="12797">MYGCVLFLVNNSGVDCLANTSSRRAFIDSSVLLVGFTAPQIAKGYERRDVGAEGSRSAATYAFNEQAYITNNRLEAAGLKIDTKEEDERKLQDAMKSFSYESSTGKKKSGNGKSKHK</sequence>
<accession>A0A1E7EUN1</accession>
<keyword evidence="3" id="KW-1185">Reference proteome</keyword>